<dbReference type="Proteomes" id="UP000262939">
    <property type="component" value="Unassembled WGS sequence"/>
</dbReference>
<comment type="caution">
    <text evidence="1">The sequence shown here is derived from an EMBL/GenBank/DDBJ whole genome shotgun (WGS) entry which is preliminary data.</text>
</comment>
<proteinExistence type="predicted"/>
<sequence length="69" mass="8312">MKEFRVCYTYDSEIRFVEIRKKTDTNPEDVRQEILHSLLQLSDIETWNTEKKNGTSFLRYVRVIEGERG</sequence>
<keyword evidence="2" id="KW-1185">Reference proteome</keyword>
<evidence type="ECO:0000313" key="2">
    <source>
        <dbReference type="Proteomes" id="UP000262939"/>
    </source>
</evidence>
<gene>
    <name evidence="1" type="ORF">D0466_19330</name>
</gene>
<dbReference type="AlphaFoldDB" id="A0A372L8F1"/>
<reference evidence="1 2" key="1">
    <citation type="submission" date="2018-08" db="EMBL/GenBank/DDBJ databases">
        <title>Bacillus chawlae sp. nov., Bacillus glennii sp. nov., and Bacillus saganii sp. nov. Isolated from the Vehicle Assembly Building at Kennedy Space Center where the Viking Spacecraft were Assembled.</title>
        <authorList>
            <person name="Seuylemezian A."/>
            <person name="Vaishampayan P."/>
        </authorList>
    </citation>
    <scope>NUCLEOTIDE SEQUENCE [LARGE SCALE GENOMIC DNA]</scope>
    <source>
        <strain evidence="1 2">V44-8</strain>
    </source>
</reference>
<dbReference type="RefSeq" id="WP_117324169.1">
    <property type="nucleotide sequence ID" value="NZ_QVTD01000017.1"/>
</dbReference>
<protein>
    <submittedName>
        <fullName evidence="1">Uncharacterized protein</fullName>
    </submittedName>
</protein>
<dbReference type="OrthoDB" id="2887322at2"/>
<dbReference type="EMBL" id="QVTD01000017">
    <property type="protein sequence ID" value="RFU61135.1"/>
    <property type="molecule type" value="Genomic_DNA"/>
</dbReference>
<evidence type="ECO:0000313" key="1">
    <source>
        <dbReference type="EMBL" id="RFU61135.1"/>
    </source>
</evidence>
<organism evidence="1 2">
    <name type="scientific">Peribacillus glennii</name>
    <dbReference type="NCBI Taxonomy" id="2303991"/>
    <lineage>
        <taxon>Bacteria</taxon>
        <taxon>Bacillati</taxon>
        <taxon>Bacillota</taxon>
        <taxon>Bacilli</taxon>
        <taxon>Bacillales</taxon>
        <taxon>Bacillaceae</taxon>
        <taxon>Peribacillus</taxon>
    </lineage>
</organism>
<name>A0A372L8F1_9BACI</name>
<accession>A0A372L8F1</accession>